<dbReference type="EMBL" id="CP061336">
    <property type="protein sequence ID" value="QNU65745.1"/>
    <property type="molecule type" value="Genomic_DNA"/>
</dbReference>
<sequence length="87" mass="9732">MNYFRADGYKEDSMCCDANLAVDITELVGFTLGDALKVVQKKGYTVDNITITSPPKLEITEYDQSFRVLRIQPLEGNSLTILVCKPL</sequence>
<evidence type="ECO:0000313" key="1">
    <source>
        <dbReference type="EMBL" id="QNU65745.1"/>
    </source>
</evidence>
<evidence type="ECO:0000313" key="2">
    <source>
        <dbReference type="Proteomes" id="UP000306409"/>
    </source>
</evidence>
<protein>
    <recommendedName>
        <fullName evidence="3">PASTA domain-containing protein</fullName>
    </recommendedName>
</protein>
<reference evidence="1 2" key="1">
    <citation type="submission" date="2020-09" db="EMBL/GenBank/DDBJ databases">
        <title>Characterization and genome sequencing of Ruminiclostridium sp. nov. MA18.</title>
        <authorList>
            <person name="Rettenmaier R."/>
            <person name="Kowollik M.-L."/>
            <person name="Liebl W."/>
            <person name="Zverlov V."/>
        </authorList>
    </citation>
    <scope>NUCLEOTIDE SEQUENCE [LARGE SCALE GENOMIC DNA]</scope>
    <source>
        <strain evidence="1 2">MA18</strain>
    </source>
</reference>
<dbReference type="RefSeq" id="WP_137697885.1">
    <property type="nucleotide sequence ID" value="NZ_CP061336.1"/>
</dbReference>
<dbReference type="KEGG" id="rher:EHE19_012570"/>
<dbReference type="OrthoDB" id="1739697at2"/>
<name>A0A4U7JI14_9FIRM</name>
<dbReference type="AlphaFoldDB" id="A0A4U7JI14"/>
<keyword evidence="2" id="KW-1185">Reference proteome</keyword>
<gene>
    <name evidence="1" type="ORF">EHE19_012570</name>
</gene>
<evidence type="ECO:0008006" key="3">
    <source>
        <dbReference type="Google" id="ProtNLM"/>
    </source>
</evidence>
<organism evidence="1 2">
    <name type="scientific">Ruminiclostridium herbifermentans</name>
    <dbReference type="NCBI Taxonomy" id="2488810"/>
    <lineage>
        <taxon>Bacteria</taxon>
        <taxon>Bacillati</taxon>
        <taxon>Bacillota</taxon>
        <taxon>Clostridia</taxon>
        <taxon>Eubacteriales</taxon>
        <taxon>Oscillospiraceae</taxon>
        <taxon>Ruminiclostridium</taxon>
    </lineage>
</organism>
<dbReference type="Proteomes" id="UP000306409">
    <property type="component" value="Chromosome"/>
</dbReference>
<proteinExistence type="predicted"/>
<accession>A0A4U7JI14</accession>